<dbReference type="Proteomes" id="UP001597119">
    <property type="component" value="Unassembled WGS sequence"/>
</dbReference>
<keyword evidence="9" id="KW-1185">Reference proteome</keyword>
<evidence type="ECO:0000313" key="8">
    <source>
        <dbReference type="EMBL" id="MFD1585589.1"/>
    </source>
</evidence>
<dbReference type="AlphaFoldDB" id="A0ABD6C7B0"/>
<sequence>MLSVLPGTDRYRTGWWALTLALGAAFAFVFYSFVGTFVFGVFLYYGLRPLQHRLQRHVSPGIAALVALLAVALPTLVIVGSLAVVGVGELVTFVEDAPIEETITSYVDLSDLTDPIDGAEQVATGGDSPVQSVVAASTGVLLFLTDVLLHLFITVTVAFYLLRDDDNIRGWFESSVADRGAPAHAYATAVDRDLGTIYFGNVLLVAVVAAITLVFYHGFNLLAPAGLTVPFPTALALLTGVASMVPIVVGKLVYVPLTAYLGVVAARTDPSLLLFPVGLFVACLVFADLVPMAVLLPRIAGRKTHVGLVLFAYILGPILFGWYGLFLGPLLLVLGIQLVRIGFTELLHGRPLTPQVTAAPAIGSDPIIADEHTAEDAGDDGAESDDTETTASES</sequence>
<feature type="transmembrane region" description="Helical" evidence="7">
    <location>
        <begin position="197"/>
        <end position="216"/>
    </location>
</feature>
<dbReference type="InterPro" id="IPR002549">
    <property type="entry name" value="AI-2E-like"/>
</dbReference>
<comment type="subcellular location">
    <subcellularLocation>
        <location evidence="1">Membrane</location>
        <topology evidence="1">Multi-pass membrane protein</topology>
    </subcellularLocation>
</comment>
<reference evidence="8 9" key="1">
    <citation type="journal article" date="2019" name="Int. J. Syst. Evol. Microbiol.">
        <title>The Global Catalogue of Microorganisms (GCM) 10K type strain sequencing project: providing services to taxonomists for standard genome sequencing and annotation.</title>
        <authorList>
            <consortium name="The Broad Institute Genomics Platform"/>
            <consortium name="The Broad Institute Genome Sequencing Center for Infectious Disease"/>
            <person name="Wu L."/>
            <person name="Ma J."/>
        </authorList>
    </citation>
    <scope>NUCLEOTIDE SEQUENCE [LARGE SCALE GENOMIC DNA]</scope>
    <source>
        <strain evidence="8 9">CGMCC 1.12125</strain>
    </source>
</reference>
<dbReference type="GO" id="GO:0016020">
    <property type="term" value="C:membrane"/>
    <property type="evidence" value="ECO:0007669"/>
    <property type="project" value="UniProtKB-SubCell"/>
</dbReference>
<organism evidence="8 9">
    <name type="scientific">Halorientalis brevis</name>
    <dbReference type="NCBI Taxonomy" id="1126241"/>
    <lineage>
        <taxon>Archaea</taxon>
        <taxon>Methanobacteriati</taxon>
        <taxon>Methanobacteriota</taxon>
        <taxon>Stenosarchaea group</taxon>
        <taxon>Halobacteria</taxon>
        <taxon>Halobacteriales</taxon>
        <taxon>Haloarculaceae</taxon>
        <taxon>Halorientalis</taxon>
    </lineage>
</organism>
<evidence type="ECO:0000256" key="1">
    <source>
        <dbReference type="ARBA" id="ARBA00004141"/>
    </source>
</evidence>
<feature type="compositionally biased region" description="Acidic residues" evidence="6">
    <location>
        <begin position="376"/>
        <end position="388"/>
    </location>
</feature>
<dbReference type="EMBL" id="JBHUDJ010000001">
    <property type="protein sequence ID" value="MFD1585589.1"/>
    <property type="molecule type" value="Genomic_DNA"/>
</dbReference>
<evidence type="ECO:0000256" key="2">
    <source>
        <dbReference type="ARBA" id="ARBA00009773"/>
    </source>
</evidence>
<feature type="transmembrane region" description="Helical" evidence="7">
    <location>
        <begin position="20"/>
        <end position="46"/>
    </location>
</feature>
<evidence type="ECO:0000256" key="4">
    <source>
        <dbReference type="ARBA" id="ARBA00022989"/>
    </source>
</evidence>
<keyword evidence="3 7" id="KW-0812">Transmembrane</keyword>
<evidence type="ECO:0000256" key="7">
    <source>
        <dbReference type="SAM" id="Phobius"/>
    </source>
</evidence>
<keyword evidence="4 7" id="KW-1133">Transmembrane helix</keyword>
<feature type="transmembrane region" description="Helical" evidence="7">
    <location>
        <begin position="140"/>
        <end position="162"/>
    </location>
</feature>
<accession>A0ABD6C7B0</accession>
<proteinExistence type="inferred from homology"/>
<feature type="region of interest" description="Disordered" evidence="6">
    <location>
        <begin position="373"/>
        <end position="394"/>
    </location>
</feature>
<feature type="transmembrane region" description="Helical" evidence="7">
    <location>
        <begin position="236"/>
        <end position="261"/>
    </location>
</feature>
<evidence type="ECO:0000256" key="6">
    <source>
        <dbReference type="SAM" id="MobiDB-lite"/>
    </source>
</evidence>
<evidence type="ECO:0000256" key="3">
    <source>
        <dbReference type="ARBA" id="ARBA00022692"/>
    </source>
</evidence>
<evidence type="ECO:0000256" key="5">
    <source>
        <dbReference type="ARBA" id="ARBA00023136"/>
    </source>
</evidence>
<feature type="transmembrane region" description="Helical" evidence="7">
    <location>
        <begin position="273"/>
        <end position="296"/>
    </location>
</feature>
<keyword evidence="5 7" id="KW-0472">Membrane</keyword>
<dbReference type="Pfam" id="PF01594">
    <property type="entry name" value="AI-2E_transport"/>
    <property type="match status" value="1"/>
</dbReference>
<evidence type="ECO:0000313" key="9">
    <source>
        <dbReference type="Proteomes" id="UP001597119"/>
    </source>
</evidence>
<comment type="caution">
    <text evidence="8">The sequence shown here is derived from an EMBL/GenBank/DDBJ whole genome shotgun (WGS) entry which is preliminary data.</text>
</comment>
<name>A0ABD6C7B0_9EURY</name>
<feature type="transmembrane region" description="Helical" evidence="7">
    <location>
        <begin position="308"/>
        <end position="334"/>
    </location>
</feature>
<dbReference type="RefSeq" id="WP_247377511.1">
    <property type="nucleotide sequence ID" value="NZ_JALLGV010000003.1"/>
</dbReference>
<gene>
    <name evidence="8" type="ORF">ACFR9U_01235</name>
</gene>
<feature type="transmembrane region" description="Helical" evidence="7">
    <location>
        <begin position="58"/>
        <end position="85"/>
    </location>
</feature>
<protein>
    <submittedName>
        <fullName evidence="8">AI-2E family transporter</fullName>
    </submittedName>
</protein>
<comment type="similarity">
    <text evidence="2">Belongs to the autoinducer-2 exporter (AI-2E) (TC 2.A.86) family.</text>
</comment>